<proteinExistence type="predicted"/>
<evidence type="ECO:0000313" key="1">
    <source>
        <dbReference type="EMBL" id="CAI4006266.1"/>
    </source>
</evidence>
<reference evidence="2" key="2">
    <citation type="submission" date="2024-04" db="EMBL/GenBank/DDBJ databases">
        <authorList>
            <person name="Chen Y."/>
            <person name="Shah S."/>
            <person name="Dougan E. K."/>
            <person name="Thang M."/>
            <person name="Chan C."/>
        </authorList>
    </citation>
    <scope>NUCLEOTIDE SEQUENCE [LARGE SCALE GENOMIC DNA]</scope>
</reference>
<reference evidence="1" key="1">
    <citation type="submission" date="2022-10" db="EMBL/GenBank/DDBJ databases">
        <authorList>
            <person name="Chen Y."/>
            <person name="Dougan E. K."/>
            <person name="Chan C."/>
            <person name="Rhodes N."/>
            <person name="Thang M."/>
        </authorList>
    </citation>
    <scope>NUCLEOTIDE SEQUENCE</scope>
</reference>
<name>A0A9P1G9U2_9DINO</name>
<dbReference type="EMBL" id="CAMXCT010003791">
    <property type="protein sequence ID" value="CAI4006266.1"/>
    <property type="molecule type" value="Genomic_DNA"/>
</dbReference>
<evidence type="ECO:0000313" key="3">
    <source>
        <dbReference type="Proteomes" id="UP001152797"/>
    </source>
</evidence>
<protein>
    <submittedName>
        <fullName evidence="1">Uncharacterized protein</fullName>
    </submittedName>
</protein>
<keyword evidence="3" id="KW-1185">Reference proteome</keyword>
<sequence>MKWRHSKTTITTWHRMKHRMKLSNVTIAQATLTVSLLSMCLSSPEVVPIDHSFTRVRPLAVCRSKSKTILLLFNHDPLLGYKNHKSHVCLLWALVLGMQTGSLHRIASVGTLCVKMLVKHKAA</sequence>
<accession>A0A9P1G9U2</accession>
<gene>
    <name evidence="1" type="ORF">C1SCF055_LOCUS31919</name>
</gene>
<dbReference type="AlphaFoldDB" id="A0A9P1G9U2"/>
<dbReference type="EMBL" id="CAMXCT030003791">
    <property type="protein sequence ID" value="CAL4793578.1"/>
    <property type="molecule type" value="Genomic_DNA"/>
</dbReference>
<organism evidence="1">
    <name type="scientific">Cladocopium goreaui</name>
    <dbReference type="NCBI Taxonomy" id="2562237"/>
    <lineage>
        <taxon>Eukaryota</taxon>
        <taxon>Sar</taxon>
        <taxon>Alveolata</taxon>
        <taxon>Dinophyceae</taxon>
        <taxon>Suessiales</taxon>
        <taxon>Symbiodiniaceae</taxon>
        <taxon>Cladocopium</taxon>
    </lineage>
</organism>
<evidence type="ECO:0000313" key="2">
    <source>
        <dbReference type="EMBL" id="CAL1159641.1"/>
    </source>
</evidence>
<dbReference type="EMBL" id="CAMXCT020003791">
    <property type="protein sequence ID" value="CAL1159641.1"/>
    <property type="molecule type" value="Genomic_DNA"/>
</dbReference>
<comment type="caution">
    <text evidence="1">The sequence shown here is derived from an EMBL/GenBank/DDBJ whole genome shotgun (WGS) entry which is preliminary data.</text>
</comment>
<dbReference type="Proteomes" id="UP001152797">
    <property type="component" value="Unassembled WGS sequence"/>
</dbReference>